<protein>
    <submittedName>
        <fullName evidence="1">Uncharacterized protein</fullName>
    </submittedName>
</protein>
<comment type="caution">
    <text evidence="1">The sequence shown here is derived from an EMBL/GenBank/DDBJ whole genome shotgun (WGS) entry which is preliminary data.</text>
</comment>
<proteinExistence type="predicted"/>
<reference evidence="1" key="1">
    <citation type="submission" date="2019-12" db="EMBL/GenBank/DDBJ databases">
        <title>Genome sequencing and annotation of Brassica cretica.</title>
        <authorList>
            <person name="Studholme D.J."/>
            <person name="Sarris P.F."/>
        </authorList>
    </citation>
    <scope>NUCLEOTIDE SEQUENCE</scope>
    <source>
        <strain evidence="1">PFS-102/07</strain>
        <tissue evidence="1">Leaf</tissue>
    </source>
</reference>
<evidence type="ECO:0000313" key="1">
    <source>
        <dbReference type="EMBL" id="KAF2561665.1"/>
    </source>
</evidence>
<dbReference type="AlphaFoldDB" id="A0A8S9HTT1"/>
<dbReference type="EMBL" id="QGKY02001250">
    <property type="protein sequence ID" value="KAF2561665.1"/>
    <property type="molecule type" value="Genomic_DNA"/>
</dbReference>
<accession>A0A8S9HTT1</accession>
<organism evidence="1">
    <name type="scientific">Brassica cretica</name>
    <name type="common">Mustard</name>
    <dbReference type="NCBI Taxonomy" id="69181"/>
    <lineage>
        <taxon>Eukaryota</taxon>
        <taxon>Viridiplantae</taxon>
        <taxon>Streptophyta</taxon>
        <taxon>Embryophyta</taxon>
        <taxon>Tracheophyta</taxon>
        <taxon>Spermatophyta</taxon>
        <taxon>Magnoliopsida</taxon>
        <taxon>eudicotyledons</taxon>
        <taxon>Gunneridae</taxon>
        <taxon>Pentapetalae</taxon>
        <taxon>rosids</taxon>
        <taxon>malvids</taxon>
        <taxon>Brassicales</taxon>
        <taxon>Brassicaceae</taxon>
        <taxon>Brassiceae</taxon>
        <taxon>Brassica</taxon>
    </lineage>
</organism>
<sequence>MKTGQGGEELCGVWNYVFLTWVCEGTGLWREDCEFTSYGMMIRIWVGFVGGVDMDEFLARFMFLFHFDL</sequence>
<name>A0A8S9HTT1_BRACR</name>
<gene>
    <name evidence="1" type="ORF">F2Q70_00015360</name>
</gene>